<dbReference type="AlphaFoldDB" id="A0A0N9UXS6"/>
<name>A0A0N9UXS6_SPHMC</name>
<protein>
    <submittedName>
        <fullName evidence="9">Twitching motility protein PilT</fullName>
    </submittedName>
</protein>
<proteinExistence type="inferred from homology"/>
<keyword evidence="5" id="KW-0378">Hydrolase</keyword>
<dbReference type="PANTHER" id="PTHR33653:SF1">
    <property type="entry name" value="RIBONUCLEASE VAPC2"/>
    <property type="match status" value="1"/>
</dbReference>
<organism evidence="9 10">
    <name type="scientific">Sphingopyxis macrogoltabida</name>
    <name type="common">Sphingomonas macrogoltabidus</name>
    <dbReference type="NCBI Taxonomy" id="33050"/>
    <lineage>
        <taxon>Bacteria</taxon>
        <taxon>Pseudomonadati</taxon>
        <taxon>Pseudomonadota</taxon>
        <taxon>Alphaproteobacteria</taxon>
        <taxon>Sphingomonadales</taxon>
        <taxon>Sphingomonadaceae</taxon>
        <taxon>Sphingopyxis</taxon>
    </lineage>
</organism>
<dbReference type="SUPFAM" id="SSF88723">
    <property type="entry name" value="PIN domain-like"/>
    <property type="match status" value="1"/>
</dbReference>
<dbReference type="PATRIC" id="fig|33050.5.peg.2000"/>
<dbReference type="PANTHER" id="PTHR33653">
    <property type="entry name" value="RIBONUCLEASE VAPC2"/>
    <property type="match status" value="1"/>
</dbReference>
<evidence type="ECO:0000256" key="6">
    <source>
        <dbReference type="ARBA" id="ARBA00022842"/>
    </source>
</evidence>
<dbReference type="RefSeq" id="WP_054587954.1">
    <property type="nucleotide sequence ID" value="NZ_CP012700.1"/>
</dbReference>
<keyword evidence="6" id="KW-0460">Magnesium</keyword>
<evidence type="ECO:0000256" key="1">
    <source>
        <dbReference type="ARBA" id="ARBA00001946"/>
    </source>
</evidence>
<dbReference type="InterPro" id="IPR050556">
    <property type="entry name" value="Type_II_TA_system_RNase"/>
</dbReference>
<dbReference type="InterPro" id="IPR002716">
    <property type="entry name" value="PIN_dom"/>
</dbReference>
<reference evidence="9 10" key="1">
    <citation type="journal article" date="2015" name="Genome Announc.">
        <title>Complete Genome Sequence of Polypropylene Glycol- and Polyethylene Glycol-Degrading Sphingopyxis macrogoltabida Strain EY-1.</title>
        <authorList>
            <person name="Ohtsubo Y."/>
            <person name="Nagata Y."/>
            <person name="Numata M."/>
            <person name="Tsuchikane K."/>
            <person name="Hosoyama A."/>
            <person name="Yamazoe A."/>
            <person name="Tsuda M."/>
            <person name="Fujita N."/>
            <person name="Kawai F."/>
        </authorList>
    </citation>
    <scope>NUCLEOTIDE SEQUENCE [LARGE SCALE GENOMIC DNA]</scope>
    <source>
        <strain evidence="9 10">EY-1</strain>
    </source>
</reference>
<evidence type="ECO:0000256" key="3">
    <source>
        <dbReference type="ARBA" id="ARBA00022722"/>
    </source>
</evidence>
<gene>
    <name evidence="9" type="ORF">AN936_09675</name>
</gene>
<dbReference type="Proteomes" id="UP000058074">
    <property type="component" value="Chromosome"/>
</dbReference>
<dbReference type="GO" id="GO:0004518">
    <property type="term" value="F:nuclease activity"/>
    <property type="evidence" value="ECO:0007669"/>
    <property type="project" value="UniProtKB-KW"/>
</dbReference>
<keyword evidence="3" id="KW-0540">Nuclease</keyword>
<dbReference type="EMBL" id="CP012700">
    <property type="protein sequence ID" value="ALH80628.1"/>
    <property type="molecule type" value="Genomic_DNA"/>
</dbReference>
<dbReference type="Gene3D" id="3.40.50.1010">
    <property type="entry name" value="5'-nuclease"/>
    <property type="match status" value="1"/>
</dbReference>
<evidence type="ECO:0000313" key="10">
    <source>
        <dbReference type="Proteomes" id="UP000058074"/>
    </source>
</evidence>
<evidence type="ECO:0000256" key="4">
    <source>
        <dbReference type="ARBA" id="ARBA00022723"/>
    </source>
</evidence>
<dbReference type="GO" id="GO:0046872">
    <property type="term" value="F:metal ion binding"/>
    <property type="evidence" value="ECO:0007669"/>
    <property type="project" value="UniProtKB-KW"/>
</dbReference>
<dbReference type="OrthoDB" id="532510at2"/>
<keyword evidence="2" id="KW-1277">Toxin-antitoxin system</keyword>
<evidence type="ECO:0000256" key="5">
    <source>
        <dbReference type="ARBA" id="ARBA00022801"/>
    </source>
</evidence>
<comment type="cofactor">
    <cofactor evidence="1">
        <name>Mg(2+)</name>
        <dbReference type="ChEBI" id="CHEBI:18420"/>
    </cofactor>
</comment>
<accession>A0A0N9UXS6</accession>
<comment type="similarity">
    <text evidence="7">Belongs to the PINc/VapC protein family.</text>
</comment>
<keyword evidence="4" id="KW-0479">Metal-binding</keyword>
<feature type="domain" description="PIN" evidence="8">
    <location>
        <begin position="7"/>
        <end position="105"/>
    </location>
</feature>
<sequence>MIEAQFDSDILIDALNGVEGARSEIRRAGRKSVSRISWTEVMSAADPASVKAVEAFLGCFAIEEVGDAVARRAAALRAERKGLTMADAFVLATAQISGRILVTRNIKVFPASMPGIRVPYTL</sequence>
<dbReference type="InterPro" id="IPR029060">
    <property type="entry name" value="PIN-like_dom_sf"/>
</dbReference>
<evidence type="ECO:0000256" key="2">
    <source>
        <dbReference type="ARBA" id="ARBA00022649"/>
    </source>
</evidence>
<dbReference type="GO" id="GO:0016787">
    <property type="term" value="F:hydrolase activity"/>
    <property type="evidence" value="ECO:0007669"/>
    <property type="project" value="UniProtKB-KW"/>
</dbReference>
<evidence type="ECO:0000256" key="7">
    <source>
        <dbReference type="ARBA" id="ARBA00038093"/>
    </source>
</evidence>
<evidence type="ECO:0000259" key="8">
    <source>
        <dbReference type="Pfam" id="PF01850"/>
    </source>
</evidence>
<dbReference type="Pfam" id="PF01850">
    <property type="entry name" value="PIN"/>
    <property type="match status" value="1"/>
</dbReference>
<evidence type="ECO:0000313" key="9">
    <source>
        <dbReference type="EMBL" id="ALH80628.1"/>
    </source>
</evidence>
<dbReference type="KEGG" id="smag:AN936_09675"/>